<keyword evidence="4 8" id="KW-0812">Transmembrane</keyword>
<dbReference type="InterPro" id="IPR020846">
    <property type="entry name" value="MFS_dom"/>
</dbReference>
<keyword evidence="5" id="KW-0769">Symport</keyword>
<dbReference type="Proteomes" id="UP000650224">
    <property type="component" value="Unassembled WGS sequence"/>
</dbReference>
<keyword evidence="6 8" id="KW-1133">Transmembrane helix</keyword>
<feature type="transmembrane region" description="Helical" evidence="8">
    <location>
        <begin position="173"/>
        <end position="196"/>
    </location>
</feature>
<dbReference type="InterPro" id="IPR036259">
    <property type="entry name" value="MFS_trans_sf"/>
</dbReference>
<dbReference type="InterPro" id="IPR005828">
    <property type="entry name" value="MFS_sugar_transport-like"/>
</dbReference>
<evidence type="ECO:0000256" key="1">
    <source>
        <dbReference type="ARBA" id="ARBA00004651"/>
    </source>
</evidence>
<name>A0A8I0HEB5_9CORY</name>
<feature type="transmembrane region" description="Helical" evidence="8">
    <location>
        <begin position="361"/>
        <end position="381"/>
    </location>
</feature>
<reference evidence="10 11" key="1">
    <citation type="submission" date="2020-08" db="EMBL/GenBank/DDBJ databases">
        <title>A Genomic Blueprint of the Chicken Gut Microbiome.</title>
        <authorList>
            <person name="Gilroy R."/>
            <person name="Ravi A."/>
            <person name="Getino M."/>
            <person name="Pursley I."/>
            <person name="Horton D.L."/>
            <person name="Alikhan N.-F."/>
            <person name="Baker D."/>
            <person name="Gharbi K."/>
            <person name="Hall N."/>
            <person name="Watson M."/>
            <person name="Adriaenssens E.M."/>
            <person name="Foster-Nyarko E."/>
            <person name="Jarju S."/>
            <person name="Secka A."/>
            <person name="Antonio M."/>
            <person name="Oren A."/>
            <person name="Chaudhuri R."/>
            <person name="La Ragione R.M."/>
            <person name="Hildebrand F."/>
            <person name="Pallen M.J."/>
        </authorList>
    </citation>
    <scope>NUCLEOTIDE SEQUENCE [LARGE SCALE GENOMIC DNA]</scope>
    <source>
        <strain evidence="10 11">Sa1YVA5</strain>
    </source>
</reference>
<dbReference type="Gene3D" id="1.20.1250.20">
    <property type="entry name" value="MFS general substrate transporter like domains"/>
    <property type="match status" value="2"/>
</dbReference>
<keyword evidence="7 8" id="KW-0472">Membrane</keyword>
<evidence type="ECO:0000256" key="8">
    <source>
        <dbReference type="SAM" id="Phobius"/>
    </source>
</evidence>
<keyword evidence="11" id="KW-1185">Reference proteome</keyword>
<feature type="domain" description="Major facilitator superfamily (MFS) profile" evidence="9">
    <location>
        <begin position="32"/>
        <end position="454"/>
    </location>
</feature>
<feature type="transmembrane region" description="Helical" evidence="8">
    <location>
        <begin position="401"/>
        <end position="423"/>
    </location>
</feature>
<dbReference type="InterPro" id="IPR051084">
    <property type="entry name" value="H+-coupled_symporters"/>
</dbReference>
<sequence length="501" mass="54320">MSPIKFHNKTENKPRLTVDDVNVVPPKKLKPAIGGTVVGNFMEWYDFGIYGYLTVTMTAVFTQGLPTEWQLLAVMFGFAVSYLVRPLGGIVLGPLGDKIGRQKVLYVTMAMMAIATALIGLLPTAASIGGWALILLYALKLFQGFSTGGEYAGATTYVSEFSPDRRRGYYSSFLDLGSYTGFAAGATVVAVTTWVTTHFWGPTAMEDFGWRIPFLTAIPLGIIAVYLRTRIPETPAFENQGEDADVQAENPEDPYSRLGLLGVVRHHWRPLLIAIAIAAAANTAGYALTSYMPVYLETHIGMHSASAAMVTVPVLIVMALCLPVVGRISDRVGRKPVYWFAVVFTLVMMVPAFMIMNTGTLWGVVIALCIVAVSTGTYVSLSASAIPAMFPTASRFSGMGISYNLAVSLFGGTTPLITQFLLQRTGLDIVPALYIMAFSAVAAIALLFMPETAKRPLLGSFPTVETKQEAKEIVANQDRDPLIVIEQMPFPENRVPEPARV</sequence>
<dbReference type="GO" id="GO:0005886">
    <property type="term" value="C:plasma membrane"/>
    <property type="evidence" value="ECO:0007669"/>
    <property type="project" value="UniProtKB-SubCell"/>
</dbReference>
<accession>A0A8I0HEB5</accession>
<feature type="transmembrane region" description="Helical" evidence="8">
    <location>
        <begin position="271"/>
        <end position="292"/>
    </location>
</feature>
<evidence type="ECO:0000256" key="5">
    <source>
        <dbReference type="ARBA" id="ARBA00022847"/>
    </source>
</evidence>
<dbReference type="PANTHER" id="PTHR43528">
    <property type="entry name" value="ALPHA-KETOGLUTARATE PERMEASE"/>
    <property type="match status" value="1"/>
</dbReference>
<keyword evidence="3" id="KW-1003">Cell membrane</keyword>
<dbReference type="EMBL" id="JACSPR010000004">
    <property type="protein sequence ID" value="MBD8030221.1"/>
    <property type="molecule type" value="Genomic_DNA"/>
</dbReference>
<dbReference type="SUPFAM" id="SSF103473">
    <property type="entry name" value="MFS general substrate transporter"/>
    <property type="match status" value="1"/>
</dbReference>
<feature type="transmembrane region" description="Helical" evidence="8">
    <location>
        <begin position="429"/>
        <end position="449"/>
    </location>
</feature>
<evidence type="ECO:0000256" key="7">
    <source>
        <dbReference type="ARBA" id="ARBA00023136"/>
    </source>
</evidence>
<keyword evidence="2" id="KW-0813">Transport</keyword>
<feature type="transmembrane region" description="Helical" evidence="8">
    <location>
        <begin position="304"/>
        <end position="325"/>
    </location>
</feature>
<evidence type="ECO:0000256" key="6">
    <source>
        <dbReference type="ARBA" id="ARBA00022989"/>
    </source>
</evidence>
<dbReference type="AlphaFoldDB" id="A0A8I0HEB5"/>
<dbReference type="PANTHER" id="PTHR43528:SF1">
    <property type="entry name" value="ALPHA-KETOGLUTARATE PERMEASE"/>
    <property type="match status" value="1"/>
</dbReference>
<dbReference type="PROSITE" id="PS50850">
    <property type="entry name" value="MFS"/>
    <property type="match status" value="1"/>
</dbReference>
<dbReference type="PROSITE" id="PS00216">
    <property type="entry name" value="SUGAR_TRANSPORT_1"/>
    <property type="match status" value="1"/>
</dbReference>
<comment type="subcellular location">
    <subcellularLocation>
        <location evidence="1">Cell membrane</location>
        <topology evidence="1">Multi-pass membrane protein</topology>
    </subcellularLocation>
</comment>
<evidence type="ECO:0000256" key="4">
    <source>
        <dbReference type="ARBA" id="ARBA00022692"/>
    </source>
</evidence>
<evidence type="ECO:0000256" key="2">
    <source>
        <dbReference type="ARBA" id="ARBA00022448"/>
    </source>
</evidence>
<dbReference type="PROSITE" id="PS00217">
    <property type="entry name" value="SUGAR_TRANSPORT_2"/>
    <property type="match status" value="1"/>
</dbReference>
<dbReference type="GO" id="GO:0015293">
    <property type="term" value="F:symporter activity"/>
    <property type="evidence" value="ECO:0007669"/>
    <property type="project" value="UniProtKB-KW"/>
</dbReference>
<comment type="caution">
    <text evidence="10">The sequence shown here is derived from an EMBL/GenBank/DDBJ whole genome shotgun (WGS) entry which is preliminary data.</text>
</comment>
<gene>
    <name evidence="10" type="ORF">H9627_07780</name>
</gene>
<feature type="transmembrane region" description="Helical" evidence="8">
    <location>
        <begin position="71"/>
        <end position="92"/>
    </location>
</feature>
<protein>
    <submittedName>
        <fullName evidence="10">MFS transporter</fullName>
    </submittedName>
</protein>
<evidence type="ECO:0000259" key="9">
    <source>
        <dbReference type="PROSITE" id="PS50850"/>
    </source>
</evidence>
<organism evidence="10 11">
    <name type="scientific">Corynebacterium gallinarum</name>
    <dbReference type="NCBI Taxonomy" id="2762214"/>
    <lineage>
        <taxon>Bacteria</taxon>
        <taxon>Bacillati</taxon>
        <taxon>Actinomycetota</taxon>
        <taxon>Actinomycetes</taxon>
        <taxon>Mycobacteriales</taxon>
        <taxon>Corynebacteriaceae</taxon>
        <taxon>Corynebacterium</taxon>
    </lineage>
</organism>
<dbReference type="RefSeq" id="WP_191733431.1">
    <property type="nucleotide sequence ID" value="NZ_JACSPR010000004.1"/>
</dbReference>
<dbReference type="InterPro" id="IPR005829">
    <property type="entry name" value="Sugar_transporter_CS"/>
</dbReference>
<evidence type="ECO:0000313" key="11">
    <source>
        <dbReference type="Proteomes" id="UP000650224"/>
    </source>
</evidence>
<proteinExistence type="predicted"/>
<feature type="transmembrane region" description="Helical" evidence="8">
    <location>
        <begin position="337"/>
        <end position="355"/>
    </location>
</feature>
<dbReference type="Pfam" id="PF00083">
    <property type="entry name" value="Sugar_tr"/>
    <property type="match status" value="1"/>
</dbReference>
<evidence type="ECO:0000256" key="3">
    <source>
        <dbReference type="ARBA" id="ARBA00022475"/>
    </source>
</evidence>
<evidence type="ECO:0000313" key="10">
    <source>
        <dbReference type="EMBL" id="MBD8030221.1"/>
    </source>
</evidence>
<feature type="transmembrane region" description="Helical" evidence="8">
    <location>
        <begin position="208"/>
        <end position="227"/>
    </location>
</feature>